<evidence type="ECO:0000313" key="2">
    <source>
        <dbReference type="EMBL" id="QOT80140.1"/>
    </source>
</evidence>
<name>A0A643FN01_9BURK</name>
<keyword evidence="4" id="KW-1185">Reference proteome</keyword>
<dbReference type="AlphaFoldDB" id="A0A643FN01"/>
<dbReference type="EMBL" id="JARJLM010000574">
    <property type="protein sequence ID" value="MDF3838228.1"/>
    <property type="molecule type" value="Genomic_DNA"/>
</dbReference>
<dbReference type="SUPFAM" id="SSF102198">
    <property type="entry name" value="Putative cyclase"/>
    <property type="match status" value="1"/>
</dbReference>
<organism evidence="2 3">
    <name type="scientific">Cupriavidus basilensis</name>
    <dbReference type="NCBI Taxonomy" id="68895"/>
    <lineage>
        <taxon>Bacteria</taxon>
        <taxon>Pseudomonadati</taxon>
        <taxon>Pseudomonadota</taxon>
        <taxon>Betaproteobacteria</taxon>
        <taxon>Burkholderiales</taxon>
        <taxon>Burkholderiaceae</taxon>
        <taxon>Cupriavidus</taxon>
    </lineage>
</organism>
<dbReference type="Pfam" id="PF04199">
    <property type="entry name" value="Cyclase"/>
    <property type="match status" value="1"/>
</dbReference>
<proteinExistence type="predicted"/>
<reference evidence="2 3" key="1">
    <citation type="submission" date="2020-10" db="EMBL/GenBank/DDBJ databases">
        <title>Complete genome sequence of Cupriavidus basilensis CCUG 49340T.</title>
        <authorList>
            <person name="Salva-Serra F."/>
            <person name="Donoso R.A."/>
            <person name="Cho K.H."/>
            <person name="Yoo J.A."/>
            <person name="Lee K."/>
            <person name="Yoon S.-H."/>
            <person name="Perez-Pantoja D."/>
            <person name="Moore E.R.B."/>
        </authorList>
    </citation>
    <scope>NUCLEOTIDE SEQUENCE [LARGE SCALE GENOMIC DNA]</scope>
    <source>
        <strain evidence="3">CCUG 49340</strain>
        <strain evidence="2">DSM 11853</strain>
    </source>
</reference>
<evidence type="ECO:0000313" key="4">
    <source>
        <dbReference type="Proteomes" id="UP001216674"/>
    </source>
</evidence>
<protein>
    <submittedName>
        <fullName evidence="2">Cyclase family protein</fullName>
    </submittedName>
</protein>
<dbReference type="RefSeq" id="WP_150992334.1">
    <property type="nucleotide sequence ID" value="NZ_CP062804.1"/>
</dbReference>
<dbReference type="Proteomes" id="UP000397656">
    <property type="component" value="Chromosome 2"/>
</dbReference>
<evidence type="ECO:0000313" key="1">
    <source>
        <dbReference type="EMBL" id="MDF3838228.1"/>
    </source>
</evidence>
<dbReference type="GeneID" id="98403592"/>
<dbReference type="EMBL" id="CP062804">
    <property type="protein sequence ID" value="QOT80140.1"/>
    <property type="molecule type" value="Genomic_DNA"/>
</dbReference>
<dbReference type="InterPro" id="IPR007325">
    <property type="entry name" value="KFase/CYL"/>
</dbReference>
<gene>
    <name evidence="2" type="ORF">F7R26_021925</name>
    <name evidence="1" type="ORF">P3W85_35635</name>
</gene>
<dbReference type="InterPro" id="IPR037175">
    <property type="entry name" value="KFase_sf"/>
</dbReference>
<dbReference type="Proteomes" id="UP001216674">
    <property type="component" value="Unassembled WGS sequence"/>
</dbReference>
<dbReference type="PANTHER" id="PTHR31118">
    <property type="entry name" value="CYCLASE-LIKE PROTEIN 2"/>
    <property type="match status" value="1"/>
</dbReference>
<dbReference type="PANTHER" id="PTHR31118:SF32">
    <property type="entry name" value="KYNURENINE FORMAMIDASE"/>
    <property type="match status" value="1"/>
</dbReference>
<evidence type="ECO:0000313" key="3">
    <source>
        <dbReference type="Proteomes" id="UP000397656"/>
    </source>
</evidence>
<dbReference type="GO" id="GO:0004061">
    <property type="term" value="F:arylformamidase activity"/>
    <property type="evidence" value="ECO:0007669"/>
    <property type="project" value="InterPro"/>
</dbReference>
<accession>A0A643FN01</accession>
<sequence>MSISAYPATPPSNTDGVEFVELSHPWGHGVPNWPYFEDVKIERIHYMAKSGVLTQRITTVMHSGTHIDAPAHVIEGTPFLDEIPLDRFFGTGVVVSIPKKKWEVITAKDLENAYPKIQRGDIVMINTGWHHHYGDNSQYYAYSPGLYKEAGEWLAEKGVKMVGVDQQALDHPLGTAIGRHGVGPLLPRVCEEYERETGRSVEQDFPYWEPAHRALLEAGIPGIENVGGDLDKVTGKRVTIAAFPWRWVKGDGCIVRVVAMQDKSQSFRIESGL</sequence>
<reference evidence="1 4" key="2">
    <citation type="submission" date="2023-03" db="EMBL/GenBank/DDBJ databases">
        <title>Draft assemblies of triclosan tolerant bacteria isolated from returned activated sludge.</title>
        <authorList>
            <person name="Van Hamelsveld S."/>
        </authorList>
    </citation>
    <scope>NUCLEOTIDE SEQUENCE [LARGE SCALE GENOMIC DNA]</scope>
    <source>
        <strain evidence="1 4">GW210010_S58</strain>
    </source>
</reference>
<dbReference type="GO" id="GO:0019441">
    <property type="term" value="P:L-tryptophan catabolic process to kynurenine"/>
    <property type="evidence" value="ECO:0007669"/>
    <property type="project" value="InterPro"/>
</dbReference>
<dbReference type="Gene3D" id="3.50.30.50">
    <property type="entry name" value="Putative cyclase"/>
    <property type="match status" value="1"/>
</dbReference>